<evidence type="ECO:0000256" key="9">
    <source>
        <dbReference type="SAM" id="MobiDB-lite"/>
    </source>
</evidence>
<dbReference type="InterPro" id="IPR024576">
    <property type="entry name" value="rRNA_MeTfrase_Spb1_DUF3381"/>
</dbReference>
<feature type="region of interest" description="Disordered" evidence="9">
    <location>
        <begin position="561"/>
        <end position="635"/>
    </location>
</feature>
<feature type="region of interest" description="Disordered" evidence="9">
    <location>
        <begin position="772"/>
        <end position="829"/>
    </location>
</feature>
<dbReference type="InParanoid" id="B4MT93"/>
<feature type="compositionally biased region" description="Basic and acidic residues" evidence="9">
    <location>
        <begin position="791"/>
        <end position="808"/>
    </location>
</feature>
<dbReference type="EC" id="2.1.1.-" evidence="8"/>
<feature type="domain" description="Ribosomal RNA methyltransferase SPB1-like C-terminal" evidence="11">
    <location>
        <begin position="599"/>
        <end position="808"/>
    </location>
</feature>
<comment type="subcellular location">
    <subcellularLocation>
        <location evidence="1 8">Nucleus</location>
        <location evidence="1 8">Nucleolus</location>
    </subcellularLocation>
</comment>
<dbReference type="GO" id="GO:0030687">
    <property type="term" value="C:preribosome, large subunit precursor"/>
    <property type="evidence" value="ECO:0007669"/>
    <property type="project" value="TreeGrafter"/>
</dbReference>
<dbReference type="FunCoup" id="B4MT93">
    <property type="interactions" value="1867"/>
</dbReference>
<keyword evidence="8" id="KW-0175">Coiled coil</keyword>
<dbReference type="GO" id="GO:0005730">
    <property type="term" value="C:nucleolus"/>
    <property type="evidence" value="ECO:0007669"/>
    <property type="project" value="UniProtKB-SubCell"/>
</dbReference>
<feature type="active site" description="Proton acceptor" evidence="8">
    <location>
        <position position="157"/>
    </location>
</feature>
<sequence>MGKKSKVGKTRKDKFYQLAKETGFRSRAAFKLIQLNRKFGFLQQSQVCIDLCAAPGGWMQVAKQNMPVSSIVIGVDLFPIRPIAGCIGLVEDITTEKCRQSLTKELQSWKADVVLHDGAPNVGRNWLFDAYQQICLTLNALKLGTQFLRSGGWFVTKVFRSKDYNALLWVLKQLFKKVHATKPSASRKESAEIFVVCQGYLAPDRIDPRLLDSKYVFEELDLEGKKKSSLLHPEKQKRIKAEGYTEQDIALRNDLAATEFMQAENALAALQGIGSIRIDDERIARHKKTTTEILECCKDIKVLGRKDIKGLLLWWKAIKDEFFKTEAAEEETLVVEESTPKPLTQEEIEDMEDADLQQQIETLADEEQKDLKRKRKKTLKTKAKLHEKMNLNMVIKGDDGPVEEAEHEIFDLKGISSVNELDQMLDIEPDFDVEGEPEQHPKLPKFKKYDKDDKRMDDDANYENDDEPEPSQDEDSDSDYDRKGLGLSDDEGDGSSAKGKQKKKKRGEHPLIKSGDFRDKDTKRQQRVQLWYEKDNLQNIETDDDDEETYDLDNLAKEYKAKGVSVLGETNRSTLTPDTGTLALGKKAKRRARHETDAKESSSESSSSESEEELDGDNAVAGDMSKEPKAKKVRLTEEELALGSLLVRGKKTRRDLVDAAWNRYAFNDENLPAWFVQEEREHMTKPQPVPKELTEEYQRKVQELNVRPIKKVMEAKARKKRRVTKRLAKAKKMAEKIMENADATSQEKAKQLKKVYKKAQEKKKEITYVVAKKHTASRRARRPAGVKGRYRVVDPREKKDKRSLDAKKRREKGSKGKGKGSRSGGRGKR</sequence>
<evidence type="ECO:0000259" key="12">
    <source>
        <dbReference type="Pfam" id="PF11861"/>
    </source>
</evidence>
<feature type="compositionally biased region" description="Basic and acidic residues" evidence="9">
    <location>
        <begin position="624"/>
        <end position="635"/>
    </location>
</feature>
<keyword evidence="7 8" id="KW-0539">Nucleus</keyword>
<dbReference type="InterPro" id="IPR012920">
    <property type="entry name" value="rRNA_MeTfrase_SPB1-like_C"/>
</dbReference>
<dbReference type="HOGENOM" id="CLU_009422_8_1_1"/>
<proteinExistence type="inferred from homology"/>
<keyword evidence="4 8" id="KW-0489">Methyltransferase</keyword>
<comment type="function">
    <text evidence="8">Probable methyltransferase involved in the maturation of rRNA and in the biogenesis of ribosomal subunits.</text>
</comment>
<feature type="compositionally biased region" description="Basic residues" evidence="9">
    <location>
        <begin position="809"/>
        <end position="829"/>
    </location>
</feature>
<dbReference type="InterPro" id="IPR050082">
    <property type="entry name" value="RNA_methyltr_RlmE"/>
</dbReference>
<evidence type="ECO:0000259" key="10">
    <source>
        <dbReference type="Pfam" id="PF01728"/>
    </source>
</evidence>
<feature type="coiled-coil region" evidence="8">
    <location>
        <begin position="720"/>
        <end position="747"/>
    </location>
</feature>
<dbReference type="STRING" id="7260.B4MT93"/>
<protein>
    <recommendedName>
        <fullName evidence="8">Putative rRNA methyltransferase</fullName>
        <ecNumber evidence="8">2.1.1.-</ecNumber>
    </recommendedName>
    <alternativeName>
        <fullName evidence="8">2'-O-ribose RNA methyltransferase SPB1 homolog</fullName>
    </alternativeName>
</protein>
<dbReference type="OrthoDB" id="1287559at2759"/>
<evidence type="ECO:0000256" key="4">
    <source>
        <dbReference type="ARBA" id="ARBA00022603"/>
    </source>
</evidence>
<dbReference type="Proteomes" id="UP000007798">
    <property type="component" value="Unassembled WGS sequence"/>
</dbReference>
<reference evidence="13 14" key="1">
    <citation type="journal article" date="2007" name="Nature">
        <title>Evolution of genes and genomes on the Drosophila phylogeny.</title>
        <authorList>
            <consortium name="Drosophila 12 Genomes Consortium"/>
            <person name="Clark A.G."/>
            <person name="Eisen M.B."/>
            <person name="Smith D.R."/>
            <person name="Bergman C.M."/>
            <person name="Oliver B."/>
            <person name="Markow T.A."/>
            <person name="Kaufman T.C."/>
            <person name="Kellis M."/>
            <person name="Gelbart W."/>
            <person name="Iyer V.N."/>
            <person name="Pollard D.A."/>
            <person name="Sackton T.B."/>
            <person name="Larracuente A.M."/>
            <person name="Singh N.D."/>
            <person name="Abad J.P."/>
            <person name="Abt D.N."/>
            <person name="Adryan B."/>
            <person name="Aguade M."/>
            <person name="Akashi H."/>
            <person name="Anderson W.W."/>
            <person name="Aquadro C.F."/>
            <person name="Ardell D.H."/>
            <person name="Arguello R."/>
            <person name="Artieri C.G."/>
            <person name="Barbash D.A."/>
            <person name="Barker D."/>
            <person name="Barsanti P."/>
            <person name="Batterham P."/>
            <person name="Batzoglou S."/>
            <person name="Begun D."/>
            <person name="Bhutkar A."/>
            <person name="Blanco E."/>
            <person name="Bosak S.A."/>
            <person name="Bradley R.K."/>
            <person name="Brand A.D."/>
            <person name="Brent M.R."/>
            <person name="Brooks A.N."/>
            <person name="Brown R.H."/>
            <person name="Butlin R.K."/>
            <person name="Caggese C."/>
            <person name="Calvi B.R."/>
            <person name="Bernardo de Carvalho A."/>
            <person name="Caspi A."/>
            <person name="Castrezana S."/>
            <person name="Celniker S.E."/>
            <person name="Chang J.L."/>
            <person name="Chapple C."/>
            <person name="Chatterji S."/>
            <person name="Chinwalla A."/>
            <person name="Civetta A."/>
            <person name="Clifton S.W."/>
            <person name="Comeron J.M."/>
            <person name="Costello J.C."/>
            <person name="Coyne J.A."/>
            <person name="Daub J."/>
            <person name="David R.G."/>
            <person name="Delcher A.L."/>
            <person name="Delehaunty K."/>
            <person name="Do C.B."/>
            <person name="Ebling H."/>
            <person name="Edwards K."/>
            <person name="Eickbush T."/>
            <person name="Evans J.D."/>
            <person name="Filipski A."/>
            <person name="Findeiss S."/>
            <person name="Freyhult E."/>
            <person name="Fulton L."/>
            <person name="Fulton R."/>
            <person name="Garcia A.C."/>
            <person name="Gardiner A."/>
            <person name="Garfield D.A."/>
            <person name="Garvin B.E."/>
            <person name="Gibson G."/>
            <person name="Gilbert D."/>
            <person name="Gnerre S."/>
            <person name="Godfrey J."/>
            <person name="Good R."/>
            <person name="Gotea V."/>
            <person name="Gravely B."/>
            <person name="Greenberg A.J."/>
            <person name="Griffiths-Jones S."/>
            <person name="Gross S."/>
            <person name="Guigo R."/>
            <person name="Gustafson E.A."/>
            <person name="Haerty W."/>
            <person name="Hahn M.W."/>
            <person name="Halligan D.L."/>
            <person name="Halpern A.L."/>
            <person name="Halter G.M."/>
            <person name="Han M.V."/>
            <person name="Heger A."/>
            <person name="Hillier L."/>
            <person name="Hinrichs A.S."/>
            <person name="Holmes I."/>
            <person name="Hoskins R.A."/>
            <person name="Hubisz M.J."/>
            <person name="Hultmark D."/>
            <person name="Huntley M.A."/>
            <person name="Jaffe D.B."/>
            <person name="Jagadeeshan S."/>
            <person name="Jeck W.R."/>
            <person name="Johnson J."/>
            <person name="Jones C.D."/>
            <person name="Jordan W.C."/>
            <person name="Karpen G.H."/>
            <person name="Kataoka E."/>
            <person name="Keightley P.D."/>
            <person name="Kheradpour P."/>
            <person name="Kirkness E.F."/>
            <person name="Koerich L.B."/>
            <person name="Kristiansen K."/>
            <person name="Kudrna D."/>
            <person name="Kulathinal R.J."/>
            <person name="Kumar S."/>
            <person name="Kwok R."/>
            <person name="Lander E."/>
            <person name="Langley C.H."/>
            <person name="Lapoint R."/>
            <person name="Lazzaro B.P."/>
            <person name="Lee S.J."/>
            <person name="Levesque L."/>
            <person name="Li R."/>
            <person name="Lin C.F."/>
            <person name="Lin M.F."/>
            <person name="Lindblad-Toh K."/>
            <person name="Llopart A."/>
            <person name="Long M."/>
            <person name="Low L."/>
            <person name="Lozovsky E."/>
            <person name="Lu J."/>
            <person name="Luo M."/>
            <person name="Machado C.A."/>
            <person name="Makalowski W."/>
            <person name="Marzo M."/>
            <person name="Matsuda M."/>
            <person name="Matzkin L."/>
            <person name="McAllister B."/>
            <person name="McBride C.S."/>
            <person name="McKernan B."/>
            <person name="McKernan K."/>
            <person name="Mendez-Lago M."/>
            <person name="Minx P."/>
            <person name="Mollenhauer M.U."/>
            <person name="Montooth K."/>
            <person name="Mount S.M."/>
            <person name="Mu X."/>
            <person name="Myers E."/>
            <person name="Negre B."/>
            <person name="Newfeld S."/>
            <person name="Nielsen R."/>
            <person name="Noor M.A."/>
            <person name="O'Grady P."/>
            <person name="Pachter L."/>
            <person name="Papaceit M."/>
            <person name="Parisi M.J."/>
            <person name="Parisi M."/>
            <person name="Parts L."/>
            <person name="Pedersen J.S."/>
            <person name="Pesole G."/>
            <person name="Phillippy A.M."/>
            <person name="Ponting C.P."/>
            <person name="Pop M."/>
            <person name="Porcelli D."/>
            <person name="Powell J.R."/>
            <person name="Prohaska S."/>
            <person name="Pruitt K."/>
            <person name="Puig M."/>
            <person name="Quesneville H."/>
            <person name="Ram K.R."/>
            <person name="Rand D."/>
            <person name="Rasmussen M.D."/>
            <person name="Reed L.K."/>
            <person name="Reenan R."/>
            <person name="Reily A."/>
            <person name="Remington K.A."/>
            <person name="Rieger T.T."/>
            <person name="Ritchie M.G."/>
            <person name="Robin C."/>
            <person name="Rogers Y.H."/>
            <person name="Rohde C."/>
            <person name="Rozas J."/>
            <person name="Rubenfield M.J."/>
            <person name="Ruiz A."/>
            <person name="Russo S."/>
            <person name="Salzberg S.L."/>
            <person name="Sanchez-Gracia A."/>
            <person name="Saranga D.J."/>
            <person name="Sato H."/>
            <person name="Schaeffer S.W."/>
            <person name="Schatz M.C."/>
            <person name="Schlenke T."/>
            <person name="Schwartz R."/>
            <person name="Segarra C."/>
            <person name="Singh R.S."/>
            <person name="Sirot L."/>
            <person name="Sirota M."/>
            <person name="Sisneros N.B."/>
            <person name="Smith C.D."/>
            <person name="Smith T.F."/>
            <person name="Spieth J."/>
            <person name="Stage D.E."/>
            <person name="Stark A."/>
            <person name="Stephan W."/>
            <person name="Strausberg R.L."/>
            <person name="Strempel S."/>
            <person name="Sturgill D."/>
            <person name="Sutton G."/>
            <person name="Sutton G.G."/>
            <person name="Tao W."/>
            <person name="Teichmann S."/>
            <person name="Tobari Y.N."/>
            <person name="Tomimura Y."/>
            <person name="Tsolas J.M."/>
            <person name="Valente V.L."/>
            <person name="Venter E."/>
            <person name="Venter J.C."/>
            <person name="Vicario S."/>
            <person name="Vieira F.G."/>
            <person name="Vilella A.J."/>
            <person name="Villasante A."/>
            <person name="Walenz B."/>
            <person name="Wang J."/>
            <person name="Wasserman M."/>
            <person name="Watts T."/>
            <person name="Wilson D."/>
            <person name="Wilson R.K."/>
            <person name="Wing R.A."/>
            <person name="Wolfner M.F."/>
            <person name="Wong A."/>
            <person name="Wong G.K."/>
            <person name="Wu C.I."/>
            <person name="Wu G."/>
            <person name="Yamamoto D."/>
            <person name="Yang H.P."/>
            <person name="Yang S.P."/>
            <person name="Yorke J.A."/>
            <person name="Yoshida K."/>
            <person name="Zdobnov E."/>
            <person name="Zhang P."/>
            <person name="Zhang Y."/>
            <person name="Zimin A.V."/>
            <person name="Baldwin J."/>
            <person name="Abdouelleil A."/>
            <person name="Abdulkadir J."/>
            <person name="Abebe A."/>
            <person name="Abera B."/>
            <person name="Abreu J."/>
            <person name="Acer S.C."/>
            <person name="Aftuck L."/>
            <person name="Alexander A."/>
            <person name="An P."/>
            <person name="Anderson E."/>
            <person name="Anderson S."/>
            <person name="Arachi H."/>
            <person name="Azer M."/>
            <person name="Bachantsang P."/>
            <person name="Barry A."/>
            <person name="Bayul T."/>
            <person name="Berlin A."/>
            <person name="Bessette D."/>
            <person name="Bloom T."/>
            <person name="Blye J."/>
            <person name="Boguslavskiy L."/>
            <person name="Bonnet C."/>
            <person name="Boukhgalter B."/>
            <person name="Bourzgui I."/>
            <person name="Brown A."/>
            <person name="Cahill P."/>
            <person name="Channer S."/>
            <person name="Cheshatsang Y."/>
            <person name="Chuda L."/>
            <person name="Citroen M."/>
            <person name="Collymore A."/>
            <person name="Cooke P."/>
            <person name="Costello M."/>
            <person name="D'Aco K."/>
            <person name="Daza R."/>
            <person name="De Haan G."/>
            <person name="DeGray S."/>
            <person name="DeMaso C."/>
            <person name="Dhargay N."/>
            <person name="Dooley K."/>
            <person name="Dooley E."/>
            <person name="Doricent M."/>
            <person name="Dorje P."/>
            <person name="Dorjee K."/>
            <person name="Dupes A."/>
            <person name="Elong R."/>
            <person name="Falk J."/>
            <person name="Farina A."/>
            <person name="Faro S."/>
            <person name="Ferguson D."/>
            <person name="Fisher S."/>
            <person name="Foley C.D."/>
            <person name="Franke A."/>
            <person name="Friedrich D."/>
            <person name="Gadbois L."/>
            <person name="Gearin G."/>
            <person name="Gearin C.R."/>
            <person name="Giannoukos G."/>
            <person name="Goode T."/>
            <person name="Graham J."/>
            <person name="Grandbois E."/>
            <person name="Grewal S."/>
            <person name="Gyaltsen K."/>
            <person name="Hafez N."/>
            <person name="Hagos B."/>
            <person name="Hall J."/>
            <person name="Henson C."/>
            <person name="Hollinger A."/>
            <person name="Honan T."/>
            <person name="Huard M.D."/>
            <person name="Hughes L."/>
            <person name="Hurhula B."/>
            <person name="Husby M.E."/>
            <person name="Kamat A."/>
            <person name="Kanga B."/>
            <person name="Kashin S."/>
            <person name="Khazanovich D."/>
            <person name="Kisner P."/>
            <person name="Lance K."/>
            <person name="Lara M."/>
            <person name="Lee W."/>
            <person name="Lennon N."/>
            <person name="Letendre F."/>
            <person name="LeVine R."/>
            <person name="Lipovsky A."/>
            <person name="Liu X."/>
            <person name="Liu J."/>
            <person name="Liu S."/>
            <person name="Lokyitsang T."/>
            <person name="Lokyitsang Y."/>
            <person name="Lubonja R."/>
            <person name="Lui A."/>
            <person name="MacDonald P."/>
            <person name="Magnisalis V."/>
            <person name="Maru K."/>
            <person name="Matthews C."/>
            <person name="McCusker W."/>
            <person name="McDonough S."/>
            <person name="Mehta T."/>
            <person name="Meldrim J."/>
            <person name="Meneus L."/>
            <person name="Mihai O."/>
            <person name="Mihalev A."/>
            <person name="Mihova T."/>
            <person name="Mittelman R."/>
            <person name="Mlenga V."/>
            <person name="Montmayeur A."/>
            <person name="Mulrain L."/>
            <person name="Navidi A."/>
            <person name="Naylor J."/>
            <person name="Negash T."/>
            <person name="Nguyen T."/>
            <person name="Nguyen N."/>
            <person name="Nicol R."/>
            <person name="Norbu C."/>
            <person name="Norbu N."/>
            <person name="Novod N."/>
            <person name="O'Neill B."/>
            <person name="Osman S."/>
            <person name="Markiewicz E."/>
            <person name="Oyono O.L."/>
            <person name="Patti C."/>
            <person name="Phunkhang P."/>
            <person name="Pierre F."/>
            <person name="Priest M."/>
            <person name="Raghuraman S."/>
            <person name="Rege F."/>
            <person name="Reyes R."/>
            <person name="Rise C."/>
            <person name="Rogov P."/>
            <person name="Ross K."/>
            <person name="Ryan E."/>
            <person name="Settipalli S."/>
            <person name="Shea T."/>
            <person name="Sherpa N."/>
            <person name="Shi L."/>
            <person name="Shih D."/>
            <person name="Sparrow T."/>
            <person name="Spaulding J."/>
            <person name="Stalker J."/>
            <person name="Stange-Thomann N."/>
            <person name="Stavropoulos S."/>
            <person name="Stone C."/>
            <person name="Strader C."/>
            <person name="Tesfaye S."/>
            <person name="Thomson T."/>
            <person name="Thoulutsang Y."/>
            <person name="Thoulutsang D."/>
            <person name="Topham K."/>
            <person name="Topping I."/>
            <person name="Tsamla T."/>
            <person name="Vassiliev H."/>
            <person name="Vo A."/>
            <person name="Wangchuk T."/>
            <person name="Wangdi T."/>
            <person name="Weiand M."/>
            <person name="Wilkinson J."/>
            <person name="Wilson A."/>
            <person name="Yadav S."/>
            <person name="Young G."/>
            <person name="Yu Q."/>
            <person name="Zembek L."/>
            <person name="Zhong D."/>
            <person name="Zimmer A."/>
            <person name="Zwirko Z."/>
            <person name="Jaffe D.B."/>
            <person name="Alvarez P."/>
            <person name="Brockman W."/>
            <person name="Butler J."/>
            <person name="Chin C."/>
            <person name="Gnerre S."/>
            <person name="Grabherr M."/>
            <person name="Kleber M."/>
            <person name="Mauceli E."/>
            <person name="MacCallum I."/>
        </authorList>
    </citation>
    <scope>NUCLEOTIDE SEQUENCE [LARGE SCALE GENOMIC DNA]</scope>
    <source>
        <strain evidence="14">Tucson 14030-0811.24</strain>
    </source>
</reference>
<accession>B4MT93</accession>
<dbReference type="FunFam" id="3.40.50.150:FF:000004">
    <property type="entry name" value="AdoMet-dependent rRNA methyltransferase SPB1"/>
    <property type="match status" value="1"/>
</dbReference>
<dbReference type="InterPro" id="IPR028589">
    <property type="entry name" value="SPB1-like"/>
</dbReference>
<keyword evidence="2 8" id="KW-0690">Ribosome biogenesis</keyword>
<feature type="compositionally biased region" description="Polar residues" evidence="9">
    <location>
        <begin position="568"/>
        <end position="579"/>
    </location>
</feature>
<feature type="binding site" evidence="8">
    <location>
        <position position="117"/>
    </location>
    <ligand>
        <name>S-adenosyl-L-methionine</name>
        <dbReference type="ChEBI" id="CHEBI:59789"/>
    </ligand>
</feature>
<dbReference type="GO" id="GO:0000466">
    <property type="term" value="P:maturation of 5.8S rRNA from tricistronic rRNA transcript (SSU-rRNA, 5.8S rRNA, LSU-rRNA)"/>
    <property type="evidence" value="ECO:0007669"/>
    <property type="project" value="TreeGrafter"/>
</dbReference>
<feature type="compositionally biased region" description="Basic residues" evidence="9">
    <location>
        <begin position="772"/>
        <end position="790"/>
    </location>
</feature>
<dbReference type="AlphaFoldDB" id="B4MT93"/>
<dbReference type="GO" id="GO:0008650">
    <property type="term" value="F:rRNA (uridine-2'-O-)-methyltransferase activity"/>
    <property type="evidence" value="ECO:0007669"/>
    <property type="project" value="TreeGrafter"/>
</dbReference>
<dbReference type="SUPFAM" id="SSF53335">
    <property type="entry name" value="S-adenosyl-L-methionine-dependent methyltransferases"/>
    <property type="match status" value="1"/>
</dbReference>
<evidence type="ECO:0000313" key="14">
    <source>
        <dbReference type="Proteomes" id="UP000007798"/>
    </source>
</evidence>
<feature type="compositionally biased region" description="Basic and acidic residues" evidence="9">
    <location>
        <begin position="508"/>
        <end position="524"/>
    </location>
</feature>
<feature type="binding site" evidence="8">
    <location>
        <position position="56"/>
    </location>
    <ligand>
        <name>S-adenosyl-L-methionine</name>
        <dbReference type="ChEBI" id="CHEBI:59789"/>
    </ligand>
</feature>
<dbReference type="Pfam" id="PF01728">
    <property type="entry name" value="FtsJ"/>
    <property type="match status" value="1"/>
</dbReference>
<keyword evidence="14" id="KW-1185">Reference proteome</keyword>
<dbReference type="eggNOG" id="KOG1098">
    <property type="taxonomic scope" value="Eukaryota"/>
</dbReference>
<dbReference type="InterPro" id="IPR002877">
    <property type="entry name" value="RNA_MeTrfase_FtsJ_dom"/>
</dbReference>
<dbReference type="GO" id="GO:0016435">
    <property type="term" value="F:rRNA (guanine) methyltransferase activity"/>
    <property type="evidence" value="ECO:0007669"/>
    <property type="project" value="TreeGrafter"/>
</dbReference>
<comment type="catalytic activity">
    <reaction evidence="8">
        <text>a ribonucleotide in rRNA + S-adenosyl-L-methionine = a 2'-O-methylribonucleotide in rRNA + S-adenosyl-L-homocysteine + H(+)</text>
        <dbReference type="Rhea" id="RHEA:48628"/>
        <dbReference type="Rhea" id="RHEA-COMP:12164"/>
        <dbReference type="Rhea" id="RHEA-COMP:12165"/>
        <dbReference type="ChEBI" id="CHEBI:15378"/>
        <dbReference type="ChEBI" id="CHEBI:57856"/>
        <dbReference type="ChEBI" id="CHEBI:59789"/>
        <dbReference type="ChEBI" id="CHEBI:90675"/>
        <dbReference type="ChEBI" id="CHEBI:90676"/>
    </reaction>
</comment>
<evidence type="ECO:0000256" key="2">
    <source>
        <dbReference type="ARBA" id="ARBA00022517"/>
    </source>
</evidence>
<dbReference type="Pfam" id="PF11861">
    <property type="entry name" value="DUF3381"/>
    <property type="match status" value="1"/>
</dbReference>
<dbReference type="PANTHER" id="PTHR10920:SF13">
    <property type="entry name" value="PRE-RRNA 2'-O-RIBOSE RNA METHYLTRANSFERASE FTSJ3"/>
    <property type="match status" value="1"/>
</dbReference>
<evidence type="ECO:0000256" key="8">
    <source>
        <dbReference type="HAMAP-Rule" id="MF_03163"/>
    </source>
</evidence>
<dbReference type="GO" id="GO:0000463">
    <property type="term" value="P:maturation of LSU-rRNA from tricistronic rRNA transcript (SSU-rRNA, 5.8S rRNA, LSU-rRNA)"/>
    <property type="evidence" value="ECO:0007669"/>
    <property type="project" value="TreeGrafter"/>
</dbReference>
<evidence type="ECO:0000256" key="6">
    <source>
        <dbReference type="ARBA" id="ARBA00022691"/>
    </source>
</evidence>
<name>B4MT93_DROWI</name>
<dbReference type="PhylomeDB" id="B4MT93"/>
<feature type="region of interest" description="Disordered" evidence="9">
    <location>
        <begin position="432"/>
        <end position="525"/>
    </location>
</feature>
<feature type="binding site" evidence="8">
    <location>
        <position position="58"/>
    </location>
    <ligand>
        <name>S-adenosyl-L-methionine</name>
        <dbReference type="ChEBI" id="CHEBI:59789"/>
    </ligand>
</feature>
<keyword evidence="5 8" id="KW-0808">Transferase</keyword>
<dbReference type="InterPro" id="IPR015507">
    <property type="entry name" value="rRNA-MeTfrase_E"/>
</dbReference>
<feature type="domain" description="DUF3381" evidence="12">
    <location>
        <begin position="235"/>
        <end position="388"/>
    </location>
</feature>
<evidence type="ECO:0000256" key="3">
    <source>
        <dbReference type="ARBA" id="ARBA00022552"/>
    </source>
</evidence>
<evidence type="ECO:0000256" key="5">
    <source>
        <dbReference type="ARBA" id="ARBA00022679"/>
    </source>
</evidence>
<evidence type="ECO:0000256" key="7">
    <source>
        <dbReference type="ARBA" id="ARBA00023242"/>
    </source>
</evidence>
<keyword evidence="6 8" id="KW-0949">S-adenosyl-L-methionine</keyword>
<feature type="compositionally biased region" description="Basic and acidic residues" evidence="9">
    <location>
        <begin position="437"/>
        <end position="458"/>
    </location>
</feature>
<dbReference type="Gene3D" id="3.40.50.150">
    <property type="entry name" value="Vaccinia Virus protein VP39"/>
    <property type="match status" value="1"/>
</dbReference>
<dbReference type="Pfam" id="PF07780">
    <property type="entry name" value="Spb1_C"/>
    <property type="match status" value="1"/>
</dbReference>
<comment type="similarity">
    <text evidence="8">Belongs to the class I-like SAM-binding methyltransferase superfamily. RNA methyltransferase RlmE family. SPB1 subfamily.</text>
</comment>
<evidence type="ECO:0000259" key="11">
    <source>
        <dbReference type="Pfam" id="PF07780"/>
    </source>
</evidence>
<gene>
    <name evidence="13" type="primary">Dwil\GK19748</name>
    <name evidence="13" type="ORF">Dwil_GK19748</name>
</gene>
<dbReference type="HAMAP" id="MF_03163">
    <property type="entry name" value="RNA_methyltr_E_SPB1"/>
    <property type="match status" value="1"/>
</dbReference>
<feature type="compositionally biased region" description="Acidic residues" evidence="9">
    <location>
        <begin position="459"/>
        <end position="478"/>
    </location>
</feature>
<evidence type="ECO:0000256" key="1">
    <source>
        <dbReference type="ARBA" id="ARBA00004604"/>
    </source>
</evidence>
<dbReference type="KEGG" id="dwi:6641206"/>
<dbReference type="PANTHER" id="PTHR10920">
    <property type="entry name" value="RIBOSOMAL RNA METHYLTRANSFERASE"/>
    <property type="match status" value="1"/>
</dbReference>
<keyword evidence="3 8" id="KW-0698">rRNA processing</keyword>
<dbReference type="HAMAP" id="MF_01547">
    <property type="entry name" value="RNA_methyltr_E"/>
    <property type="match status" value="1"/>
</dbReference>
<feature type="binding site" evidence="8">
    <location>
        <position position="76"/>
    </location>
    <ligand>
        <name>S-adenosyl-L-methionine</name>
        <dbReference type="ChEBI" id="CHEBI:59789"/>
    </ligand>
</feature>
<feature type="domain" description="Ribosomal RNA methyltransferase FtsJ" evidence="10">
    <location>
        <begin position="24"/>
        <end position="200"/>
    </location>
</feature>
<evidence type="ECO:0000313" key="13">
    <source>
        <dbReference type="EMBL" id="EDW75332.2"/>
    </source>
</evidence>
<organism evidence="13 14">
    <name type="scientific">Drosophila willistoni</name>
    <name type="common">Fruit fly</name>
    <dbReference type="NCBI Taxonomy" id="7260"/>
    <lineage>
        <taxon>Eukaryota</taxon>
        <taxon>Metazoa</taxon>
        <taxon>Ecdysozoa</taxon>
        <taxon>Arthropoda</taxon>
        <taxon>Hexapoda</taxon>
        <taxon>Insecta</taxon>
        <taxon>Pterygota</taxon>
        <taxon>Neoptera</taxon>
        <taxon>Endopterygota</taxon>
        <taxon>Diptera</taxon>
        <taxon>Brachycera</taxon>
        <taxon>Muscomorpha</taxon>
        <taxon>Ephydroidea</taxon>
        <taxon>Drosophilidae</taxon>
        <taxon>Drosophila</taxon>
        <taxon>Sophophora</taxon>
    </lineage>
</organism>
<dbReference type="InterPro" id="IPR029063">
    <property type="entry name" value="SAM-dependent_MTases_sf"/>
</dbReference>
<dbReference type="EMBL" id="CH963851">
    <property type="protein sequence ID" value="EDW75332.2"/>
    <property type="molecule type" value="Genomic_DNA"/>
</dbReference>
<feature type="binding site" evidence="8">
    <location>
        <position position="92"/>
    </location>
    <ligand>
        <name>S-adenosyl-L-methionine</name>
        <dbReference type="ChEBI" id="CHEBI:59789"/>
    </ligand>
</feature>